<dbReference type="Gene3D" id="3.40.1190.20">
    <property type="match status" value="1"/>
</dbReference>
<dbReference type="InterPro" id="IPR029056">
    <property type="entry name" value="Ribokinase-like"/>
</dbReference>
<feature type="chain" id="PRO_5045705958" description="Carbohydrate kinase PfkB domain-containing protein" evidence="2">
    <location>
        <begin position="21"/>
        <end position="732"/>
    </location>
</feature>
<dbReference type="EMBL" id="CAUYUJ010013114">
    <property type="protein sequence ID" value="CAK0835578.1"/>
    <property type="molecule type" value="Genomic_DNA"/>
</dbReference>
<keyword evidence="2" id="KW-0732">Signal</keyword>
<evidence type="ECO:0000256" key="2">
    <source>
        <dbReference type="SAM" id="SignalP"/>
    </source>
</evidence>
<feature type="domain" description="Carbohydrate kinase PfkB" evidence="3">
    <location>
        <begin position="262"/>
        <end position="403"/>
    </location>
</feature>
<evidence type="ECO:0000259" key="3">
    <source>
        <dbReference type="Pfam" id="PF00294"/>
    </source>
</evidence>
<sequence>MLRLRRLPCFFFVVFPSSAAAIISRPAREDVPCHPWSDACTLSVGGPGRTHPPPLSPSLTGAADLAATARPPTRARASPVAVVRRLAVAVLGRRRRRRRRRRIVDLPPLLLPSHLPLLLLQPPPSPPPPPPPPSPRPPPPPRLPPPPPPRCCLLLLLLLRLPAFSSSTAPATPPHSSPPHPYFLPHPPPLLLLLSPPQTSSSPSSSCFPLPPVILCAILFRLLRLLLLILPPPFPTPASPSPPLLVLLASSASSRRGPTTSGLAQVVRSVGGDELNVAIALAKIGWTDTAWASVLPSGPLGDIVRETARAAGVCLSHCEATEGEIGTYTVLPEECRVHFQRGHSCFALQREGLVDWPALLGARGAPTWLHLSGISPLVCPAAARCWAEGIETAAGQHLPVTLDLNHRPQLGTLEQLWAVVAPKVRHIHLMILAAASVRGLAALLGLDVDGDGAAAKRPRLADGEGANAALRPLLVSLHAALHGPALACCFKERDASGVQRRWSVVVDSSGVHSTEGTPVVHRPKDECGGGSAWAAGLIDGLAGRLRGAAPARASGGEVTLPAAVGELLRRADLLAAMCQESVGDHSTVTRPQLLLAERRWSGAMADLCAAAAEHEEGTAAAKRVSEALAQMERAKVVAILRAKNEARAVERAKELVNLGFRAVEVTCDSAGFEEGRLLPALALAVGDRCLVGVGTVTTLAQLQKADGGAGAYFFCKTLASLLAWTGGVGLMW</sequence>
<dbReference type="Pfam" id="PF00294">
    <property type="entry name" value="PfkB"/>
    <property type="match status" value="1"/>
</dbReference>
<feature type="compositionally biased region" description="Pro residues" evidence="1">
    <location>
        <begin position="121"/>
        <end position="145"/>
    </location>
</feature>
<gene>
    <name evidence="4" type="ORF">PCOR1329_LOCUS32395</name>
</gene>
<name>A0ABN9ST81_9DINO</name>
<evidence type="ECO:0000313" key="5">
    <source>
        <dbReference type="Proteomes" id="UP001189429"/>
    </source>
</evidence>
<proteinExistence type="predicted"/>
<evidence type="ECO:0000256" key="1">
    <source>
        <dbReference type="SAM" id="MobiDB-lite"/>
    </source>
</evidence>
<protein>
    <recommendedName>
        <fullName evidence="3">Carbohydrate kinase PfkB domain-containing protein</fullName>
    </recommendedName>
</protein>
<keyword evidence="5" id="KW-1185">Reference proteome</keyword>
<dbReference type="InterPro" id="IPR013785">
    <property type="entry name" value="Aldolase_TIM"/>
</dbReference>
<dbReference type="SUPFAM" id="SSF51569">
    <property type="entry name" value="Aldolase"/>
    <property type="match status" value="1"/>
</dbReference>
<accession>A0ABN9ST81</accession>
<dbReference type="PRINTS" id="PR01217">
    <property type="entry name" value="PRICHEXTENSN"/>
</dbReference>
<dbReference type="Proteomes" id="UP001189429">
    <property type="component" value="Unassembled WGS sequence"/>
</dbReference>
<feature type="signal peptide" evidence="2">
    <location>
        <begin position="1"/>
        <end position="20"/>
    </location>
</feature>
<dbReference type="InterPro" id="IPR011611">
    <property type="entry name" value="PfkB_dom"/>
</dbReference>
<dbReference type="SUPFAM" id="SSF53613">
    <property type="entry name" value="Ribokinase-like"/>
    <property type="match status" value="1"/>
</dbReference>
<organism evidence="4 5">
    <name type="scientific">Prorocentrum cordatum</name>
    <dbReference type="NCBI Taxonomy" id="2364126"/>
    <lineage>
        <taxon>Eukaryota</taxon>
        <taxon>Sar</taxon>
        <taxon>Alveolata</taxon>
        <taxon>Dinophyceae</taxon>
        <taxon>Prorocentrales</taxon>
        <taxon>Prorocentraceae</taxon>
        <taxon>Prorocentrum</taxon>
    </lineage>
</organism>
<evidence type="ECO:0000313" key="4">
    <source>
        <dbReference type="EMBL" id="CAK0835578.1"/>
    </source>
</evidence>
<comment type="caution">
    <text evidence="4">The sequence shown here is derived from an EMBL/GenBank/DDBJ whole genome shotgun (WGS) entry which is preliminary data.</text>
</comment>
<dbReference type="Gene3D" id="3.20.20.70">
    <property type="entry name" value="Aldolase class I"/>
    <property type="match status" value="1"/>
</dbReference>
<reference evidence="4" key="1">
    <citation type="submission" date="2023-10" db="EMBL/GenBank/DDBJ databases">
        <authorList>
            <person name="Chen Y."/>
            <person name="Shah S."/>
            <person name="Dougan E. K."/>
            <person name="Thang M."/>
            <person name="Chan C."/>
        </authorList>
    </citation>
    <scope>NUCLEOTIDE SEQUENCE [LARGE SCALE GENOMIC DNA]</scope>
</reference>
<feature type="region of interest" description="Disordered" evidence="1">
    <location>
        <begin position="117"/>
        <end position="145"/>
    </location>
</feature>